<evidence type="ECO:0000256" key="1">
    <source>
        <dbReference type="SAM" id="Phobius"/>
    </source>
</evidence>
<dbReference type="EMBL" id="JABTTE010000009">
    <property type="protein sequence ID" value="NSL51815.1"/>
    <property type="molecule type" value="Genomic_DNA"/>
</dbReference>
<keyword evidence="1" id="KW-1133">Transmembrane helix</keyword>
<evidence type="ECO:0000313" key="2">
    <source>
        <dbReference type="EMBL" id="NSL51815.1"/>
    </source>
</evidence>
<accession>A0A8J8GGC7</accession>
<gene>
    <name evidence="2" type="ORF">HR057_08550</name>
</gene>
<keyword evidence="1" id="KW-0472">Membrane</keyword>
<feature type="transmembrane region" description="Helical" evidence="1">
    <location>
        <begin position="7"/>
        <end position="25"/>
    </location>
</feature>
<dbReference type="AlphaFoldDB" id="A0A8J8GGC7"/>
<comment type="caution">
    <text evidence="2">The sequence shown here is derived from an EMBL/GenBank/DDBJ whole genome shotgun (WGS) entry which is preliminary data.</text>
</comment>
<dbReference type="Proteomes" id="UP000625804">
    <property type="component" value="Unassembled WGS sequence"/>
</dbReference>
<keyword evidence="3" id="KW-1185">Reference proteome</keyword>
<name>A0A8J8GGC7_9BACI</name>
<organism evidence="2 3">
    <name type="scientific">Calidifontibacillus erzurumensis</name>
    <dbReference type="NCBI Taxonomy" id="2741433"/>
    <lineage>
        <taxon>Bacteria</taxon>
        <taxon>Bacillati</taxon>
        <taxon>Bacillota</taxon>
        <taxon>Bacilli</taxon>
        <taxon>Bacillales</taxon>
        <taxon>Bacillaceae</taxon>
        <taxon>Calidifontibacillus/Schinkia group</taxon>
        <taxon>Calidifontibacillus</taxon>
    </lineage>
</organism>
<dbReference type="RefSeq" id="WP_173731018.1">
    <property type="nucleotide sequence ID" value="NZ_JABTTE010000009.1"/>
</dbReference>
<reference evidence="2" key="1">
    <citation type="submission" date="2020-06" db="EMBL/GenBank/DDBJ databases">
        <title>A novel thermopfilic bacterium from Erzurum, Turkey.</title>
        <authorList>
            <person name="Adiguzel A."/>
            <person name="Ay H."/>
            <person name="Baltaci M.O."/>
        </authorList>
    </citation>
    <scope>NUCLEOTIDE SEQUENCE</scope>
    <source>
        <strain evidence="2">P2</strain>
    </source>
</reference>
<sequence length="56" mass="6248">MRDDKWIGSLLIGLFAYTVIMISLFEKEPIIANQINNSAIIGLLLTILIKMNGGNR</sequence>
<evidence type="ECO:0000313" key="3">
    <source>
        <dbReference type="Proteomes" id="UP000625804"/>
    </source>
</evidence>
<keyword evidence="1" id="KW-0812">Transmembrane</keyword>
<protein>
    <submittedName>
        <fullName evidence="2">Uncharacterized protein</fullName>
    </submittedName>
</protein>
<proteinExistence type="predicted"/>
<feature type="transmembrane region" description="Helical" evidence="1">
    <location>
        <begin position="31"/>
        <end position="49"/>
    </location>
</feature>